<sequence>METDLQQQQYVNPASQNRVEALEASEAGKIAIIPPATKSDEQFQEIGRKVSEFLEQLPEKVARFVQEYKLPVVSFVLLVVTVITLRILLALLNALNDIPLVAPFMEIVGLGYTVWFTFRYLLKASTRQELAAEISLIKKQIFGRQESETLS</sequence>
<comment type="subcellular location">
    <subcellularLocation>
        <location evidence="1">Membrane</location>
        <topology evidence="1">Multi-pass membrane protein</topology>
    </subcellularLocation>
</comment>
<evidence type="ECO:0000259" key="3">
    <source>
        <dbReference type="Pfam" id="PF14159"/>
    </source>
</evidence>
<dbReference type="STRING" id="211165.GCA_000317285_00413"/>
<name>A0A3S1A1A8_CHLFR</name>
<feature type="domain" description="Cyanobacterial aminoacyl-tRNA synthetase CAAD" evidence="3">
    <location>
        <begin position="60"/>
        <end position="143"/>
    </location>
</feature>
<dbReference type="OrthoDB" id="459910at2"/>
<dbReference type="Pfam" id="PF14159">
    <property type="entry name" value="CAAD"/>
    <property type="match status" value="1"/>
</dbReference>
<organism evidence="4 5">
    <name type="scientific">Chlorogloeopsis fritschii PCC 6912</name>
    <dbReference type="NCBI Taxonomy" id="211165"/>
    <lineage>
        <taxon>Bacteria</taxon>
        <taxon>Bacillati</taxon>
        <taxon>Cyanobacteriota</taxon>
        <taxon>Cyanophyceae</taxon>
        <taxon>Nostocales</taxon>
        <taxon>Chlorogloeopsidaceae</taxon>
        <taxon>Chlorogloeopsis</taxon>
    </lineage>
</organism>
<dbReference type="PANTHER" id="PTHR33222:SF4">
    <property type="entry name" value="PROTEIN CURVATURE THYLAKOID 1A, CHLOROPLASTIC"/>
    <property type="match status" value="1"/>
</dbReference>
<evidence type="ECO:0000313" key="4">
    <source>
        <dbReference type="EMBL" id="RUR83196.1"/>
    </source>
</evidence>
<comment type="caution">
    <text evidence="4">The sequence shown here is derived from an EMBL/GenBank/DDBJ whole genome shotgun (WGS) entry which is preliminary data.</text>
</comment>
<dbReference type="PANTHER" id="PTHR33222">
    <property type="match status" value="1"/>
</dbReference>
<dbReference type="Proteomes" id="UP000268857">
    <property type="component" value="Unassembled WGS sequence"/>
</dbReference>
<proteinExistence type="predicted"/>
<feature type="transmembrane region" description="Helical" evidence="2">
    <location>
        <begin position="98"/>
        <end position="118"/>
    </location>
</feature>
<keyword evidence="2" id="KW-0812">Transmembrane</keyword>
<dbReference type="GO" id="GO:0016020">
    <property type="term" value="C:membrane"/>
    <property type="evidence" value="ECO:0007669"/>
    <property type="project" value="UniProtKB-SubCell"/>
</dbReference>
<keyword evidence="2" id="KW-0472">Membrane</keyword>
<keyword evidence="5" id="KW-1185">Reference proteome</keyword>
<evidence type="ECO:0000256" key="1">
    <source>
        <dbReference type="ARBA" id="ARBA00004141"/>
    </source>
</evidence>
<keyword evidence="2" id="KW-1133">Transmembrane helix</keyword>
<reference evidence="4 5" key="1">
    <citation type="journal article" date="2019" name="Genome Biol. Evol.">
        <title>Day and night: Metabolic profiles and evolutionary relationships of six axenic non-marine cyanobacteria.</title>
        <authorList>
            <person name="Will S.E."/>
            <person name="Henke P."/>
            <person name="Boedeker C."/>
            <person name="Huang S."/>
            <person name="Brinkmann H."/>
            <person name="Rohde M."/>
            <person name="Jarek M."/>
            <person name="Friedl T."/>
            <person name="Seufert S."/>
            <person name="Schumacher M."/>
            <person name="Overmann J."/>
            <person name="Neumann-Schaal M."/>
            <person name="Petersen J."/>
        </authorList>
    </citation>
    <scope>NUCLEOTIDE SEQUENCE [LARGE SCALE GENOMIC DNA]</scope>
    <source>
        <strain evidence="4 5">PCC 6912</strain>
    </source>
</reference>
<evidence type="ECO:0000256" key="2">
    <source>
        <dbReference type="SAM" id="Phobius"/>
    </source>
</evidence>
<dbReference type="RefSeq" id="WP_016872989.1">
    <property type="nucleotide sequence ID" value="NZ_AJLN01000036.1"/>
</dbReference>
<dbReference type="InterPro" id="IPR033344">
    <property type="entry name" value="CURT1"/>
</dbReference>
<feature type="transmembrane region" description="Helical" evidence="2">
    <location>
        <begin position="70"/>
        <end position="92"/>
    </location>
</feature>
<dbReference type="AlphaFoldDB" id="A0A3S1A1A8"/>
<dbReference type="InterPro" id="IPR025564">
    <property type="entry name" value="CAAD_dom"/>
</dbReference>
<evidence type="ECO:0000313" key="5">
    <source>
        <dbReference type="Proteomes" id="UP000268857"/>
    </source>
</evidence>
<dbReference type="GO" id="GO:0009579">
    <property type="term" value="C:thylakoid"/>
    <property type="evidence" value="ECO:0007669"/>
    <property type="project" value="InterPro"/>
</dbReference>
<gene>
    <name evidence="4" type="ORF">PCC6912_25700</name>
</gene>
<accession>A0A3S1A1A8</accession>
<dbReference type="EMBL" id="RSCJ01000008">
    <property type="protein sequence ID" value="RUR83196.1"/>
    <property type="molecule type" value="Genomic_DNA"/>
</dbReference>
<protein>
    <recommendedName>
        <fullName evidence="3">Cyanobacterial aminoacyl-tRNA synthetase CAAD domain-containing protein</fullName>
    </recommendedName>
</protein>